<name>A0A7H1N6Q8_9PROT</name>
<dbReference type="Pfam" id="PF02565">
    <property type="entry name" value="RecO_C"/>
    <property type="match status" value="1"/>
</dbReference>
<dbReference type="Proteomes" id="UP000516369">
    <property type="component" value="Chromosome"/>
</dbReference>
<dbReference type="GO" id="GO:0006281">
    <property type="term" value="P:DNA repair"/>
    <property type="evidence" value="ECO:0007669"/>
    <property type="project" value="InterPro"/>
</dbReference>
<evidence type="ECO:0000313" key="2">
    <source>
        <dbReference type="Proteomes" id="UP000516369"/>
    </source>
</evidence>
<reference evidence="1 2" key="1">
    <citation type="submission" date="2020-05" db="EMBL/GenBank/DDBJ databases">
        <title>Complete closed genome sequence of Defluviicoccus vanus.</title>
        <authorList>
            <person name="Bessarab I."/>
            <person name="Arumugam K."/>
            <person name="Maszenan A.M."/>
            <person name="Seviour R.J."/>
            <person name="Williams R.B."/>
        </authorList>
    </citation>
    <scope>NUCLEOTIDE SEQUENCE [LARGE SCALE GENOMIC DNA]</scope>
    <source>
        <strain evidence="1 2">Ben 114</strain>
    </source>
</reference>
<gene>
    <name evidence="1" type="ORF">HQ394_16845</name>
</gene>
<keyword evidence="2" id="KW-1185">Reference proteome</keyword>
<accession>A0A7H1N6Q8</accession>
<sequence length="98" mass="10886">MLDASLPEREPNADLYRHSLTLLDGLTAAEGFLDAYAEWERRLVAALGFGLAPLAPPVAQMRQTLLALEEHVFADRPGVPPARHRLANLIDTDRSWAR</sequence>
<dbReference type="EMBL" id="CP053923">
    <property type="protein sequence ID" value="QNT71394.1"/>
    <property type="molecule type" value="Genomic_DNA"/>
</dbReference>
<dbReference type="GO" id="GO:0006310">
    <property type="term" value="P:DNA recombination"/>
    <property type="evidence" value="ECO:0007669"/>
    <property type="project" value="InterPro"/>
</dbReference>
<protein>
    <submittedName>
        <fullName evidence="1">DNA repair protein RecO C-terminal domain-containing protein</fullName>
    </submittedName>
</protein>
<dbReference type="InterPro" id="IPR003717">
    <property type="entry name" value="RecO"/>
</dbReference>
<dbReference type="AlphaFoldDB" id="A0A7H1N6Q8"/>
<proteinExistence type="predicted"/>
<organism evidence="1 2">
    <name type="scientific">Defluviicoccus vanus</name>
    <dbReference type="NCBI Taxonomy" id="111831"/>
    <lineage>
        <taxon>Bacteria</taxon>
        <taxon>Pseudomonadati</taxon>
        <taxon>Pseudomonadota</taxon>
        <taxon>Alphaproteobacteria</taxon>
        <taxon>Rhodospirillales</taxon>
        <taxon>Rhodospirillaceae</taxon>
        <taxon>Defluviicoccus</taxon>
    </lineage>
</organism>
<dbReference type="KEGG" id="dvn:HQ394_16845"/>
<evidence type="ECO:0000313" key="1">
    <source>
        <dbReference type="EMBL" id="QNT71394.1"/>
    </source>
</evidence>